<dbReference type="PROSITE" id="PS51898">
    <property type="entry name" value="TYR_RECOMBINASE"/>
    <property type="match status" value="1"/>
</dbReference>
<dbReference type="InterPro" id="IPR022000">
    <property type="entry name" value="Min27-like_integrase_DNA_bind"/>
</dbReference>
<evidence type="ECO:0000256" key="2">
    <source>
        <dbReference type="ARBA" id="ARBA00023125"/>
    </source>
</evidence>
<dbReference type="AlphaFoldDB" id="I2B9V1"/>
<dbReference type="InterPro" id="IPR011010">
    <property type="entry name" value="DNA_brk_join_enz"/>
</dbReference>
<keyword evidence="8" id="KW-1185">Reference proteome</keyword>
<dbReference type="GO" id="GO:0006310">
    <property type="term" value="P:DNA recombination"/>
    <property type="evidence" value="ECO:0007669"/>
    <property type="project" value="UniProtKB-KW"/>
</dbReference>
<dbReference type="eggNOG" id="COG0582">
    <property type="taxonomic scope" value="Bacteria"/>
</dbReference>
<protein>
    <submittedName>
        <fullName evidence="7">Putative phage integrase</fullName>
    </submittedName>
</protein>
<dbReference type="InterPro" id="IPR010998">
    <property type="entry name" value="Integrase_recombinase_N"/>
</dbReference>
<dbReference type="Pfam" id="PF12167">
    <property type="entry name" value="Arm-DNA-bind_2"/>
    <property type="match status" value="1"/>
</dbReference>
<name>I2B9V1_SHIBC</name>
<dbReference type="RefSeq" id="WP_002440471.1">
    <property type="nucleotide sequence ID" value="NC_017910.1"/>
</dbReference>
<dbReference type="Proteomes" id="UP000001955">
    <property type="component" value="Chromosome"/>
</dbReference>
<dbReference type="KEGG" id="ebt:EBL_c22140"/>
<dbReference type="Gene3D" id="1.10.443.10">
    <property type="entry name" value="Intergrase catalytic core"/>
    <property type="match status" value="1"/>
</dbReference>
<dbReference type="Pfam" id="PF00589">
    <property type="entry name" value="Phage_integrase"/>
    <property type="match status" value="1"/>
</dbReference>
<dbReference type="CDD" id="cd01189">
    <property type="entry name" value="INT_ICEBs1_C_like"/>
    <property type="match status" value="1"/>
</dbReference>
<evidence type="ECO:0000259" key="6">
    <source>
        <dbReference type="PROSITE" id="PS51900"/>
    </source>
</evidence>
<dbReference type="EMBL" id="CP001560">
    <property type="protein sequence ID" value="AFJ47305.1"/>
    <property type="molecule type" value="Genomic_DNA"/>
</dbReference>
<dbReference type="PROSITE" id="PS51900">
    <property type="entry name" value="CB"/>
    <property type="match status" value="1"/>
</dbReference>
<keyword evidence="2 4" id="KW-0238">DNA-binding</keyword>
<evidence type="ECO:0000313" key="7">
    <source>
        <dbReference type="EMBL" id="AFJ47305.1"/>
    </source>
</evidence>
<dbReference type="InterPro" id="IPR013762">
    <property type="entry name" value="Integrase-like_cat_sf"/>
</dbReference>
<dbReference type="OrthoDB" id="5391994at2"/>
<evidence type="ECO:0000256" key="3">
    <source>
        <dbReference type="ARBA" id="ARBA00023172"/>
    </source>
</evidence>
<evidence type="ECO:0000256" key="1">
    <source>
        <dbReference type="ARBA" id="ARBA00022908"/>
    </source>
</evidence>
<dbReference type="GO" id="GO:0003677">
    <property type="term" value="F:DNA binding"/>
    <property type="evidence" value="ECO:0007669"/>
    <property type="project" value="UniProtKB-UniRule"/>
</dbReference>
<accession>I2B9V1</accession>
<dbReference type="InterPro" id="IPR050090">
    <property type="entry name" value="Tyrosine_recombinase_XerCD"/>
</dbReference>
<dbReference type="STRING" id="630626.EBL_c22140"/>
<evidence type="ECO:0000259" key="5">
    <source>
        <dbReference type="PROSITE" id="PS51898"/>
    </source>
</evidence>
<dbReference type="PANTHER" id="PTHR30349">
    <property type="entry name" value="PHAGE INTEGRASE-RELATED"/>
    <property type="match status" value="1"/>
</dbReference>
<evidence type="ECO:0000256" key="4">
    <source>
        <dbReference type="PROSITE-ProRule" id="PRU01248"/>
    </source>
</evidence>
<keyword evidence="1" id="KW-0229">DNA integration</keyword>
<feature type="domain" description="Tyr recombinase" evidence="5">
    <location>
        <begin position="195"/>
        <end position="405"/>
    </location>
</feature>
<proteinExistence type="predicted"/>
<dbReference type="PANTHER" id="PTHR30349:SF36">
    <property type="entry name" value="PROPHAGE INTEGRASE INTR-RELATED"/>
    <property type="match status" value="1"/>
</dbReference>
<sequence length="426" mass="48042">MKYPTGVENHGGTLRLWFIYKGVRVRESLGVPDTPKNRKVAGELRTSICYAIKTGHFDYASQFPDSANLVKFGEASQDLTLRELADKFLSLKETEVAETSIGTYRTVVKNVLAIVGPKILASAVNKEKLMEIRKELLTGYQLPRPNYTVKEPGRSAVTVNNYMTNLYAVFQFGVENGYLQENPFKSISPLKESRVLPDPLTRDEFIRLIDACRHQQTRNMISISVYTGIRPGELCGLAWEDIDLKSGTMMIRRNFARGEFTVPKTQAGTNRVIHLIEPAIQALKTQAELTRLGKEHLISVKSREYGRSDIQKCTFVFLPSVTARSKRHGEHMTVDGIRQSWDTTVKRAGIRHRKSYQTRHTYACWSLTAGANPNFIATQMGHADAQMLFQVYGKWMSENNEAQLAILNSKLSGFAPPVPHWNLKSA</sequence>
<organism evidence="7 8">
    <name type="scientific">Shimwellia blattae (strain ATCC 29907 / DSM 4481 / JCM 1650 / NBRC 105725 / CDC 9005-74)</name>
    <name type="common">Escherichia blattae</name>
    <dbReference type="NCBI Taxonomy" id="630626"/>
    <lineage>
        <taxon>Bacteria</taxon>
        <taxon>Pseudomonadati</taxon>
        <taxon>Pseudomonadota</taxon>
        <taxon>Gammaproteobacteria</taxon>
        <taxon>Enterobacterales</taxon>
        <taxon>Enterobacteriaceae</taxon>
        <taxon>Shimwellia</taxon>
    </lineage>
</organism>
<dbReference type="InterPro" id="IPR044068">
    <property type="entry name" value="CB"/>
</dbReference>
<reference evidence="7 8" key="1">
    <citation type="journal article" date="2012" name="J. Bacteriol.">
        <title>Complete genome sequence of the B12-producing Shimwellia blattae strain DSM 4481, isolated from a cockroach.</title>
        <authorList>
            <person name="Brzuszkiewicz E."/>
            <person name="Waschkowitz T."/>
            <person name="Wiezer A."/>
            <person name="Daniel R."/>
        </authorList>
    </citation>
    <scope>NUCLEOTIDE SEQUENCE [LARGE SCALE GENOMIC DNA]</scope>
    <source>
        <strain evidence="8">ATCC 29907 / DSM 4481 / JCM 1650 / NBRC 105725 / CDC 9005-74</strain>
    </source>
</reference>
<dbReference type="HOGENOM" id="CLU_027562_8_1_6"/>
<feature type="domain" description="Core-binding (CB)" evidence="6">
    <location>
        <begin position="79"/>
        <end position="174"/>
    </location>
</feature>
<dbReference type="GO" id="GO:0015074">
    <property type="term" value="P:DNA integration"/>
    <property type="evidence" value="ECO:0007669"/>
    <property type="project" value="UniProtKB-KW"/>
</dbReference>
<dbReference type="SUPFAM" id="SSF56349">
    <property type="entry name" value="DNA breaking-rejoining enzymes"/>
    <property type="match status" value="1"/>
</dbReference>
<dbReference type="Gene3D" id="1.10.150.130">
    <property type="match status" value="1"/>
</dbReference>
<keyword evidence="3" id="KW-0233">DNA recombination</keyword>
<gene>
    <name evidence="7" type="ordered locus">EBL_c22140</name>
</gene>
<accession>K6VUY0</accession>
<dbReference type="InterPro" id="IPR002104">
    <property type="entry name" value="Integrase_catalytic"/>
</dbReference>
<evidence type="ECO:0000313" key="8">
    <source>
        <dbReference type="Proteomes" id="UP000001955"/>
    </source>
</evidence>
<dbReference type="PATRIC" id="fig|630626.3.peg.2137"/>